<gene>
    <name evidence="2" type="ORF">S01H4_47660</name>
</gene>
<proteinExistence type="predicted"/>
<dbReference type="AlphaFoldDB" id="X1D7I7"/>
<feature type="region of interest" description="Disordered" evidence="1">
    <location>
        <begin position="1"/>
        <end position="22"/>
    </location>
</feature>
<sequence>MPVIDLRNLPTGGPQPAQEQKRDLSNLKVVRAGEGLAPTTGARGLRGTPGSVDEISLGKKALGGLLGGLQEDPITGYLFRNIMEEFPEANQRTVESLVNKAKGSNFAKVFELVGEYAPAFATGIGAFSLGKLLAVKGIAKLGAKKGLESVLGRVAGRHLVGGPRA</sequence>
<feature type="non-terminal residue" evidence="2">
    <location>
        <position position="165"/>
    </location>
</feature>
<organism evidence="2">
    <name type="scientific">marine sediment metagenome</name>
    <dbReference type="NCBI Taxonomy" id="412755"/>
    <lineage>
        <taxon>unclassified sequences</taxon>
        <taxon>metagenomes</taxon>
        <taxon>ecological metagenomes</taxon>
    </lineage>
</organism>
<dbReference type="EMBL" id="BART01026782">
    <property type="protein sequence ID" value="GAH01039.1"/>
    <property type="molecule type" value="Genomic_DNA"/>
</dbReference>
<evidence type="ECO:0000256" key="1">
    <source>
        <dbReference type="SAM" id="MobiDB-lite"/>
    </source>
</evidence>
<reference evidence="2" key="1">
    <citation type="journal article" date="2014" name="Front. Microbiol.">
        <title>High frequency of phylogenetically diverse reductive dehalogenase-homologous genes in deep subseafloor sedimentary metagenomes.</title>
        <authorList>
            <person name="Kawai M."/>
            <person name="Futagami T."/>
            <person name="Toyoda A."/>
            <person name="Takaki Y."/>
            <person name="Nishi S."/>
            <person name="Hori S."/>
            <person name="Arai W."/>
            <person name="Tsubouchi T."/>
            <person name="Morono Y."/>
            <person name="Uchiyama I."/>
            <person name="Ito T."/>
            <person name="Fujiyama A."/>
            <person name="Inagaki F."/>
            <person name="Takami H."/>
        </authorList>
    </citation>
    <scope>NUCLEOTIDE SEQUENCE</scope>
    <source>
        <strain evidence="2">Expedition CK06-06</strain>
    </source>
</reference>
<accession>X1D7I7</accession>
<evidence type="ECO:0000313" key="2">
    <source>
        <dbReference type="EMBL" id="GAH01039.1"/>
    </source>
</evidence>
<protein>
    <submittedName>
        <fullName evidence="2">Uncharacterized protein</fullName>
    </submittedName>
</protein>
<comment type="caution">
    <text evidence="2">The sequence shown here is derived from an EMBL/GenBank/DDBJ whole genome shotgun (WGS) entry which is preliminary data.</text>
</comment>
<name>X1D7I7_9ZZZZ</name>